<dbReference type="GO" id="GO:0005524">
    <property type="term" value="F:ATP binding"/>
    <property type="evidence" value="ECO:0007669"/>
    <property type="project" value="UniProtKB-KW"/>
</dbReference>
<dbReference type="SMART" id="SM00382">
    <property type="entry name" value="AAA"/>
    <property type="match status" value="1"/>
</dbReference>
<evidence type="ECO:0000256" key="1">
    <source>
        <dbReference type="ARBA" id="ARBA00022448"/>
    </source>
</evidence>
<dbReference type="NCBIfam" id="NF010068">
    <property type="entry name" value="PRK13548.1"/>
    <property type="match status" value="1"/>
</dbReference>
<name>A0ABU9KV38_9EURY</name>
<dbReference type="PROSITE" id="PS50893">
    <property type="entry name" value="ABC_TRANSPORTER_2"/>
    <property type="match status" value="1"/>
</dbReference>
<evidence type="ECO:0000256" key="2">
    <source>
        <dbReference type="ARBA" id="ARBA00022741"/>
    </source>
</evidence>
<dbReference type="PANTHER" id="PTHR42794">
    <property type="entry name" value="HEMIN IMPORT ATP-BINDING PROTEIN HMUV"/>
    <property type="match status" value="1"/>
</dbReference>
<feature type="domain" description="ABC transporter" evidence="5">
    <location>
        <begin position="2"/>
        <end position="235"/>
    </location>
</feature>
<dbReference type="PROSITE" id="PS00211">
    <property type="entry name" value="ABC_TRANSPORTER_1"/>
    <property type="match status" value="1"/>
</dbReference>
<evidence type="ECO:0000313" key="6">
    <source>
        <dbReference type="EMBL" id="MEL4306255.1"/>
    </source>
</evidence>
<comment type="caution">
    <text evidence="6">The sequence shown here is derived from an EMBL/GenBank/DDBJ whole genome shotgun (WGS) entry which is preliminary data.</text>
</comment>
<dbReference type="InterPro" id="IPR027417">
    <property type="entry name" value="P-loop_NTPase"/>
</dbReference>
<keyword evidence="1" id="KW-0813">Transport</keyword>
<dbReference type="EMBL" id="JBCAUS010000007">
    <property type="protein sequence ID" value="MEL4306255.1"/>
    <property type="molecule type" value="Genomic_DNA"/>
</dbReference>
<proteinExistence type="predicted"/>
<sequence>MLEVRDIVVNYGDRQILNEVALHAEPGQFVGIIGPNGSGKTTLVKTINRIIRPNSGTITIDGRDIENMDSIEIAKNIAMVSQVISINFEFTVEDVVLMGRTPYIKGGETHEDIEIVHNAMKKTKILHLKDRFVTQLSGGELQKVIIARALAQGPKILLLDEPTSHLDITNQIDILNLVKDASRKGMLVIAVVHDLNLAAYYCDRICLIRDGDIISTGSPEEVLTPANIKETYNIDVEIINNSITNSLYVIPRLEPLDDKTNGPREIQ</sequence>
<accession>A0ABU9KV38</accession>
<evidence type="ECO:0000313" key="7">
    <source>
        <dbReference type="Proteomes" id="UP001396646"/>
    </source>
</evidence>
<keyword evidence="3 6" id="KW-0067">ATP-binding</keyword>
<dbReference type="SUPFAM" id="SSF52540">
    <property type="entry name" value="P-loop containing nucleoside triphosphate hydrolases"/>
    <property type="match status" value="1"/>
</dbReference>
<dbReference type="CDD" id="cd03214">
    <property type="entry name" value="ABC_Iron-Siderophores_B12_Hemin"/>
    <property type="match status" value="1"/>
</dbReference>
<organism evidence="6 7">
    <name type="scientific">Methanococcoides cohabitans</name>
    <dbReference type="NCBI Taxonomy" id="3136559"/>
    <lineage>
        <taxon>Archaea</taxon>
        <taxon>Methanobacteriati</taxon>
        <taxon>Methanobacteriota</taxon>
        <taxon>Stenosarchaea group</taxon>
        <taxon>Methanomicrobia</taxon>
        <taxon>Methanosarcinales</taxon>
        <taxon>Methanosarcinaceae</taxon>
        <taxon>Methanococcoides</taxon>
    </lineage>
</organism>
<reference evidence="6 7" key="1">
    <citation type="submission" date="2024-04" db="EMBL/GenBank/DDBJ databases">
        <title>Methanococcoides sp. LMO-2.</title>
        <authorList>
            <person name="Liang L."/>
        </authorList>
    </citation>
    <scope>NUCLEOTIDE SEQUENCE [LARGE SCALE GENOMIC DNA]</scope>
    <source>
        <strain evidence="6 7">LMO-2</strain>
    </source>
</reference>
<gene>
    <name evidence="6" type="ORF">WOA13_10540</name>
</gene>
<evidence type="ECO:0000256" key="3">
    <source>
        <dbReference type="ARBA" id="ARBA00022840"/>
    </source>
</evidence>
<dbReference type="RefSeq" id="WP_342127862.1">
    <property type="nucleotide sequence ID" value="NZ_JBCAUS010000007.1"/>
</dbReference>
<dbReference type="Pfam" id="PF00005">
    <property type="entry name" value="ABC_tran"/>
    <property type="match status" value="1"/>
</dbReference>
<dbReference type="Proteomes" id="UP001396646">
    <property type="component" value="Unassembled WGS sequence"/>
</dbReference>
<dbReference type="PANTHER" id="PTHR42794:SF1">
    <property type="entry name" value="HEMIN IMPORT ATP-BINDING PROTEIN HMUV"/>
    <property type="match status" value="1"/>
</dbReference>
<keyword evidence="7" id="KW-1185">Reference proteome</keyword>
<keyword evidence="4" id="KW-1278">Translocase</keyword>
<dbReference type="InterPro" id="IPR003439">
    <property type="entry name" value="ABC_transporter-like_ATP-bd"/>
</dbReference>
<keyword evidence="2" id="KW-0547">Nucleotide-binding</keyword>
<dbReference type="InterPro" id="IPR003593">
    <property type="entry name" value="AAA+_ATPase"/>
</dbReference>
<dbReference type="Gene3D" id="3.40.50.300">
    <property type="entry name" value="P-loop containing nucleotide triphosphate hydrolases"/>
    <property type="match status" value="1"/>
</dbReference>
<dbReference type="InterPro" id="IPR017871">
    <property type="entry name" value="ABC_transporter-like_CS"/>
</dbReference>
<evidence type="ECO:0000259" key="5">
    <source>
        <dbReference type="PROSITE" id="PS50893"/>
    </source>
</evidence>
<evidence type="ECO:0000256" key="4">
    <source>
        <dbReference type="ARBA" id="ARBA00022967"/>
    </source>
</evidence>
<protein>
    <submittedName>
        <fullName evidence="6">Heme ABC transporter ATP-binding protein</fullName>
    </submittedName>
</protein>